<evidence type="ECO:0000313" key="8">
    <source>
        <dbReference type="EMBL" id="GCB73222.1"/>
    </source>
</evidence>
<dbReference type="FunFam" id="3.50.7.10:FF:000004">
    <property type="entry name" value="T-complex protein 1 subunit zeta"/>
    <property type="match status" value="1"/>
</dbReference>
<proteinExistence type="inferred from homology"/>
<evidence type="ECO:0000313" key="9">
    <source>
        <dbReference type="Proteomes" id="UP000288216"/>
    </source>
</evidence>
<dbReference type="InterPro" id="IPR002194">
    <property type="entry name" value="Chaperonin_TCP-1_CS"/>
</dbReference>
<dbReference type="EMBL" id="BFAA01000608">
    <property type="protein sequence ID" value="GCB73222.1"/>
    <property type="molecule type" value="Genomic_DNA"/>
</dbReference>
<name>A0A401PJC0_SCYTO</name>
<dbReference type="SUPFAM" id="SSF54849">
    <property type="entry name" value="GroEL-intermediate domain like"/>
    <property type="match status" value="1"/>
</dbReference>
<dbReference type="InterPro" id="IPR017998">
    <property type="entry name" value="Chaperone_TCP-1"/>
</dbReference>
<dbReference type="SUPFAM" id="SSF48592">
    <property type="entry name" value="GroEL equatorial domain-like"/>
    <property type="match status" value="1"/>
</dbReference>
<dbReference type="PROSITE" id="PS00750">
    <property type="entry name" value="TCP1_1"/>
    <property type="match status" value="1"/>
</dbReference>
<comment type="caution">
    <text evidence="8">The sequence shown here is derived from an EMBL/GenBank/DDBJ whole genome shotgun (WGS) entry which is preliminary data.</text>
</comment>
<dbReference type="InterPro" id="IPR027409">
    <property type="entry name" value="GroEL-like_apical_dom_sf"/>
</dbReference>
<dbReference type="Gene3D" id="3.30.260.10">
    <property type="entry name" value="TCP-1-like chaperonin intermediate domain"/>
    <property type="match status" value="1"/>
</dbReference>
<evidence type="ECO:0000256" key="3">
    <source>
        <dbReference type="ARBA" id="ARBA00022490"/>
    </source>
</evidence>
<sequence length="521" mass="57377">MALSRKAETALSINVSAARALQELLKTNLGPKGTMKMLVSGAGDIKLTKDGGVLLREMQLQHPTASFIAQAVAAMDDTVGDGTTSAVLIIGELLKQAHRYISEGIHPRVIVEGLELAKEEAILCLDELWEDESNSISEKVVRTSLGTKVHPELADRLTELVVDAVTSIYHYRQPIDLNLVEIMEMQQQTDCDTILVKGLVLDHGARHPEMKKRLEDAYILTLNVSLEYEKTEVNSGFFYKNVEEREKFVKAERQFIEERVKAIIALKRKVCGDSDKGFVVINQKGIDPMSLEMFVKEGIVALRRAKRRNMERLPLACGGLAVNSVEDLTEECLGHAGLVYEETLGDSKYTFIEKCDNPQSVTLLIKGPNKHTITLIKESIRDGMWAMKNILEDGAAMPGAGAVEIRIGGELLNYRIAKVKGCARFGFQAFADAILIIPRTLAQNAGYDPQEIVSKALSREQQTTLPVGIDLSSGELIEDWETPVWDNACVKHQLIHTCTAVASNLLLVDEIVGTGVTSGKK</sequence>
<keyword evidence="5 7" id="KW-0067">ATP-binding</keyword>
<dbReference type="STRING" id="75743.A0A401PJC0"/>
<dbReference type="NCBIfam" id="TIGR02347">
    <property type="entry name" value="chap_CCT_zeta"/>
    <property type="match status" value="1"/>
</dbReference>
<accession>A0A401PJC0</accession>
<evidence type="ECO:0000256" key="1">
    <source>
        <dbReference type="ARBA" id="ARBA00004496"/>
    </source>
</evidence>
<dbReference type="GO" id="GO:0140662">
    <property type="term" value="F:ATP-dependent protein folding chaperone"/>
    <property type="evidence" value="ECO:0007669"/>
    <property type="project" value="InterPro"/>
</dbReference>
<dbReference type="FunFam" id="1.10.560.10:FF:000038">
    <property type="entry name" value="Chaperonin containing TCP1 subunit 6B"/>
    <property type="match status" value="1"/>
</dbReference>
<dbReference type="GO" id="GO:0005737">
    <property type="term" value="C:cytoplasm"/>
    <property type="evidence" value="ECO:0007669"/>
    <property type="project" value="UniProtKB-SubCell"/>
</dbReference>
<dbReference type="Pfam" id="PF00118">
    <property type="entry name" value="Cpn60_TCP1"/>
    <property type="match status" value="1"/>
</dbReference>
<dbReference type="FunFam" id="1.10.560.10:FF:000058">
    <property type="entry name" value="T-complex protein 1 subunit zeta"/>
    <property type="match status" value="1"/>
</dbReference>
<dbReference type="OrthoDB" id="10052040at2759"/>
<comment type="similarity">
    <text evidence="2 7">Belongs to the TCP-1 chaperonin family.</text>
</comment>
<dbReference type="InterPro" id="IPR002423">
    <property type="entry name" value="Cpn60/GroEL/TCP-1"/>
</dbReference>
<dbReference type="Gene3D" id="3.50.7.10">
    <property type="entry name" value="GroEL"/>
    <property type="match status" value="1"/>
</dbReference>
<dbReference type="PANTHER" id="PTHR11353">
    <property type="entry name" value="CHAPERONIN"/>
    <property type="match status" value="1"/>
</dbReference>
<keyword evidence="4 7" id="KW-0547">Nucleotide-binding</keyword>
<dbReference type="PRINTS" id="PR00304">
    <property type="entry name" value="TCOMPLEXTCP1"/>
</dbReference>
<dbReference type="Proteomes" id="UP000288216">
    <property type="component" value="Unassembled WGS sequence"/>
</dbReference>
<evidence type="ECO:0000256" key="7">
    <source>
        <dbReference type="RuleBase" id="RU004187"/>
    </source>
</evidence>
<dbReference type="InterPro" id="IPR012722">
    <property type="entry name" value="Chap_CCT_zeta"/>
</dbReference>
<keyword evidence="9" id="KW-1185">Reference proteome</keyword>
<evidence type="ECO:0000256" key="5">
    <source>
        <dbReference type="ARBA" id="ARBA00022840"/>
    </source>
</evidence>
<organism evidence="8 9">
    <name type="scientific">Scyliorhinus torazame</name>
    <name type="common">Cloudy catshark</name>
    <name type="synonym">Catulus torazame</name>
    <dbReference type="NCBI Taxonomy" id="75743"/>
    <lineage>
        <taxon>Eukaryota</taxon>
        <taxon>Metazoa</taxon>
        <taxon>Chordata</taxon>
        <taxon>Craniata</taxon>
        <taxon>Vertebrata</taxon>
        <taxon>Chondrichthyes</taxon>
        <taxon>Elasmobranchii</taxon>
        <taxon>Galeomorphii</taxon>
        <taxon>Galeoidea</taxon>
        <taxon>Carcharhiniformes</taxon>
        <taxon>Scyliorhinidae</taxon>
        <taxon>Scyliorhinus</taxon>
    </lineage>
</organism>
<dbReference type="Gene3D" id="1.10.560.10">
    <property type="entry name" value="GroEL-like equatorial domain"/>
    <property type="match status" value="1"/>
</dbReference>
<reference evidence="8 9" key="1">
    <citation type="journal article" date="2018" name="Nat. Ecol. Evol.">
        <title>Shark genomes provide insights into elasmobranch evolution and the origin of vertebrates.</title>
        <authorList>
            <person name="Hara Y"/>
            <person name="Yamaguchi K"/>
            <person name="Onimaru K"/>
            <person name="Kadota M"/>
            <person name="Koyanagi M"/>
            <person name="Keeley SD"/>
            <person name="Tatsumi K"/>
            <person name="Tanaka K"/>
            <person name="Motone F"/>
            <person name="Kageyama Y"/>
            <person name="Nozu R"/>
            <person name="Adachi N"/>
            <person name="Nishimura O"/>
            <person name="Nakagawa R"/>
            <person name="Tanegashima C"/>
            <person name="Kiyatake I"/>
            <person name="Matsumoto R"/>
            <person name="Murakumo K"/>
            <person name="Nishida K"/>
            <person name="Terakita A"/>
            <person name="Kuratani S"/>
            <person name="Sato K"/>
            <person name="Hyodo S Kuraku.S."/>
        </authorList>
    </citation>
    <scope>NUCLEOTIDE SEQUENCE [LARGE SCALE GENOMIC DNA]</scope>
</reference>
<dbReference type="GO" id="GO:0005524">
    <property type="term" value="F:ATP binding"/>
    <property type="evidence" value="ECO:0007669"/>
    <property type="project" value="UniProtKB-KW"/>
</dbReference>
<dbReference type="InterPro" id="IPR027413">
    <property type="entry name" value="GROEL-like_equatorial_sf"/>
</dbReference>
<gene>
    <name evidence="8" type="ORF">scyTo_0002418</name>
</gene>
<dbReference type="InterPro" id="IPR027410">
    <property type="entry name" value="TCP-1-like_intermed_sf"/>
</dbReference>
<dbReference type="CDD" id="cd03342">
    <property type="entry name" value="TCP1_zeta"/>
    <property type="match status" value="1"/>
</dbReference>
<evidence type="ECO:0000256" key="4">
    <source>
        <dbReference type="ARBA" id="ARBA00022741"/>
    </source>
</evidence>
<evidence type="ECO:0008006" key="10">
    <source>
        <dbReference type="Google" id="ProtNLM"/>
    </source>
</evidence>
<evidence type="ECO:0000256" key="2">
    <source>
        <dbReference type="ARBA" id="ARBA00008020"/>
    </source>
</evidence>
<keyword evidence="6 7" id="KW-0143">Chaperone</keyword>
<dbReference type="OMA" id="CNHPRSV"/>
<protein>
    <recommendedName>
        <fullName evidence="10">T-complex protein 1 subunit zeta</fullName>
    </recommendedName>
</protein>
<comment type="subcellular location">
    <subcellularLocation>
        <location evidence="1">Cytoplasm</location>
    </subcellularLocation>
</comment>
<dbReference type="AlphaFoldDB" id="A0A401PJC0"/>
<evidence type="ECO:0000256" key="6">
    <source>
        <dbReference type="ARBA" id="ARBA00023186"/>
    </source>
</evidence>
<dbReference type="SUPFAM" id="SSF52029">
    <property type="entry name" value="GroEL apical domain-like"/>
    <property type="match status" value="1"/>
</dbReference>
<dbReference type="GO" id="GO:0051082">
    <property type="term" value="F:unfolded protein binding"/>
    <property type="evidence" value="ECO:0007669"/>
    <property type="project" value="InterPro"/>
</dbReference>
<keyword evidence="3" id="KW-0963">Cytoplasm</keyword>
<dbReference type="GO" id="GO:0016887">
    <property type="term" value="F:ATP hydrolysis activity"/>
    <property type="evidence" value="ECO:0007669"/>
    <property type="project" value="InterPro"/>
</dbReference>